<reference evidence="1 2" key="1">
    <citation type="journal article" date="2013" name="Genome Announc.">
        <title>Draft Genome Sequence of Desulfotignum phosphitoxidans DSM 13687 Strain FiPS-3.</title>
        <authorList>
            <person name="Poehlein A."/>
            <person name="Daniel R."/>
            <person name="Simeonova D.D."/>
        </authorList>
    </citation>
    <scope>NUCLEOTIDE SEQUENCE [LARGE SCALE GENOMIC DNA]</scope>
    <source>
        <strain evidence="1 2">DSM 13687</strain>
    </source>
</reference>
<name>S0FYZ3_9BACT</name>
<dbReference type="SUPFAM" id="SSF53649">
    <property type="entry name" value="Alkaline phosphatase-like"/>
    <property type="match status" value="1"/>
</dbReference>
<evidence type="ECO:0000313" key="1">
    <source>
        <dbReference type="EMBL" id="EMS80328.1"/>
    </source>
</evidence>
<accession>S0FYZ3</accession>
<keyword evidence="1" id="KW-0378">Hydrolase</keyword>
<keyword evidence="1" id="KW-0540">Nuclease</keyword>
<keyword evidence="2" id="KW-1185">Reference proteome</keyword>
<dbReference type="GO" id="GO:0004519">
    <property type="term" value="F:endonuclease activity"/>
    <property type="evidence" value="ECO:0007669"/>
    <property type="project" value="UniProtKB-KW"/>
</dbReference>
<dbReference type="PATRIC" id="fig|1286635.3.peg.972"/>
<organism evidence="1 2">
    <name type="scientific">Desulfotignum phosphitoxidans DSM 13687</name>
    <dbReference type="NCBI Taxonomy" id="1286635"/>
    <lineage>
        <taxon>Bacteria</taxon>
        <taxon>Pseudomonadati</taxon>
        <taxon>Thermodesulfobacteriota</taxon>
        <taxon>Desulfobacteria</taxon>
        <taxon>Desulfobacterales</taxon>
        <taxon>Desulfobacteraceae</taxon>
        <taxon>Desulfotignum</taxon>
    </lineage>
</organism>
<comment type="caution">
    <text evidence="1">The sequence shown here is derived from an EMBL/GenBank/DDBJ whole genome shotgun (WGS) entry which is preliminary data.</text>
</comment>
<dbReference type="EMBL" id="APJX01000002">
    <property type="protein sequence ID" value="EMS80328.1"/>
    <property type="molecule type" value="Genomic_DNA"/>
</dbReference>
<evidence type="ECO:0000313" key="2">
    <source>
        <dbReference type="Proteomes" id="UP000014216"/>
    </source>
</evidence>
<dbReference type="Proteomes" id="UP000014216">
    <property type="component" value="Unassembled WGS sequence"/>
</dbReference>
<protein>
    <submittedName>
        <fullName evidence="1">Endonuclease/exonuclease/phosphatase</fullName>
    </submittedName>
</protein>
<dbReference type="InterPro" id="IPR017850">
    <property type="entry name" value="Alkaline_phosphatase_core_sf"/>
</dbReference>
<proteinExistence type="predicted"/>
<keyword evidence="1" id="KW-0269">Exonuclease</keyword>
<sequence length="544" mass="61367">MHLMRTVQWFRKIASRNKWSMRLLGLPQSDTAEDVPGLVLIQIDGLSMTQFQKALQAGRLPFLEKQLRNGRWGYKPMYSGMPSTTPAFQGELFYGVKSCVPAFEFISRSEQKRHVSFYPQTANRIGDRLEKSGTPLLSGGHTYATIFTGGAAQARYCSQTMTLESIASAVNPLKLVFLLILHTGKFVRILGVTIIEFFLAVTDFFRGVVQGRKFIKELVFIPARILICVILRELVSFRTKLAVGSGVPIVCASFLGYDEQAHRRNPDSMFAHWSLKGIDDSIKDICKAADQSDCRKYKTIIYSDHGQETVTWYGSRYGIPVKEAIRNAFYELNPDEKHAHSGSYDNVLDGLYKKARALIMNRRFSENLQKDSGPVSGDKIEITTMGPLGHVYLPGTPTRDFISRFAQTLIRSVHIPLVLYRDDHSIVAMNQHGTFDLEQQFLMVLGKDHPFAAQTAEDLARVCRHPDAGDIVISGWDPTDTPLSFNIESGAHGGPGWEETRGMVVLPQYLNTKKTYLRARDLRHLIQDYRNGYVSHEHPENSQL</sequence>
<gene>
    <name evidence="1" type="ORF">Dpo_2c00160</name>
</gene>
<keyword evidence="1" id="KW-0255">Endonuclease</keyword>
<dbReference type="GO" id="GO:0004527">
    <property type="term" value="F:exonuclease activity"/>
    <property type="evidence" value="ECO:0007669"/>
    <property type="project" value="UniProtKB-KW"/>
</dbReference>
<dbReference type="AlphaFoldDB" id="S0FYZ3"/>
<dbReference type="Gene3D" id="3.40.720.10">
    <property type="entry name" value="Alkaline Phosphatase, subunit A"/>
    <property type="match status" value="2"/>
</dbReference>